<name>A0A0F9VW99_9ZZZZ</name>
<reference evidence="2" key="1">
    <citation type="journal article" date="2015" name="Nature">
        <title>Complex archaea that bridge the gap between prokaryotes and eukaryotes.</title>
        <authorList>
            <person name="Spang A."/>
            <person name="Saw J.H."/>
            <person name="Jorgensen S.L."/>
            <person name="Zaremba-Niedzwiedzka K."/>
            <person name="Martijn J."/>
            <person name="Lind A.E."/>
            <person name="van Eijk R."/>
            <person name="Schleper C."/>
            <person name="Guy L."/>
            <person name="Ettema T.J."/>
        </authorList>
    </citation>
    <scope>NUCLEOTIDE SEQUENCE</scope>
</reference>
<feature type="compositionally biased region" description="Low complexity" evidence="1">
    <location>
        <begin position="11"/>
        <end position="24"/>
    </location>
</feature>
<protein>
    <submittedName>
        <fullName evidence="2">Uncharacterized protein</fullName>
    </submittedName>
</protein>
<organism evidence="2">
    <name type="scientific">marine sediment metagenome</name>
    <dbReference type="NCBI Taxonomy" id="412755"/>
    <lineage>
        <taxon>unclassified sequences</taxon>
        <taxon>metagenomes</taxon>
        <taxon>ecological metagenomes</taxon>
    </lineage>
</organism>
<comment type="caution">
    <text evidence="2">The sequence shown here is derived from an EMBL/GenBank/DDBJ whole genome shotgun (WGS) entry which is preliminary data.</text>
</comment>
<accession>A0A0F9VW99</accession>
<proteinExistence type="predicted"/>
<evidence type="ECO:0000256" key="1">
    <source>
        <dbReference type="SAM" id="MobiDB-lite"/>
    </source>
</evidence>
<gene>
    <name evidence="2" type="ORF">LCGC14_0043130</name>
</gene>
<dbReference type="EMBL" id="LAZR01000009">
    <property type="protein sequence ID" value="KKO08375.1"/>
    <property type="molecule type" value="Genomic_DNA"/>
</dbReference>
<feature type="region of interest" description="Disordered" evidence="1">
    <location>
        <begin position="1"/>
        <end position="33"/>
    </location>
</feature>
<sequence length="250" mass="27455">MPSIPFPPQLAAQSARNAAASYNSRRGKRAGDHSTEGIACYRLPNGEFRAAYDLYRPDHPEGAEPGMGTISCKLEYYPNETSGYKITVTDFTPAAELLKDAKEWDNPAAAIVTTRGNSIFFIAPSQNRLDEIIHVPAGSDFPIKRPQVNLIGRSEGVPQAAVFMNPAGQDTMLLGAPLEIAEHLLSHYDIGMPQGTSERSDLGAAEELLVQIFRALEERYTFEFKMCIPDNMVVMKEAEVETPNLEVPTP</sequence>
<dbReference type="AlphaFoldDB" id="A0A0F9VW99"/>
<evidence type="ECO:0000313" key="2">
    <source>
        <dbReference type="EMBL" id="KKO08375.1"/>
    </source>
</evidence>